<dbReference type="GO" id="GO:0016780">
    <property type="term" value="F:phosphotransferase activity, for other substituted phosphate groups"/>
    <property type="evidence" value="ECO:0007669"/>
    <property type="project" value="InterPro"/>
</dbReference>
<dbReference type="AlphaFoldDB" id="A0A423Q1S9"/>
<dbReference type="GO" id="GO:0005886">
    <property type="term" value="C:plasma membrane"/>
    <property type="evidence" value="ECO:0007669"/>
    <property type="project" value="UniProtKB-SubCell"/>
</dbReference>
<accession>A0A423Q1S9</accession>
<proteinExistence type="predicted"/>
<dbReference type="GO" id="GO:0071555">
    <property type="term" value="P:cell wall organization"/>
    <property type="evidence" value="ECO:0007669"/>
    <property type="project" value="TreeGrafter"/>
</dbReference>
<organism evidence="9 10">
    <name type="scientific">Salinisphaera orenii YIM 95161</name>
    <dbReference type="NCBI Taxonomy" id="1051139"/>
    <lineage>
        <taxon>Bacteria</taxon>
        <taxon>Pseudomonadati</taxon>
        <taxon>Pseudomonadota</taxon>
        <taxon>Gammaproteobacteria</taxon>
        <taxon>Salinisphaerales</taxon>
        <taxon>Salinisphaeraceae</taxon>
        <taxon>Salinisphaera</taxon>
    </lineage>
</organism>
<feature type="transmembrane region" description="Helical" evidence="8">
    <location>
        <begin position="327"/>
        <end position="347"/>
    </location>
</feature>
<evidence type="ECO:0000256" key="7">
    <source>
        <dbReference type="PIRSR" id="PIRSR600715-1"/>
    </source>
</evidence>
<feature type="transmembrane region" description="Helical" evidence="8">
    <location>
        <begin position="140"/>
        <end position="159"/>
    </location>
</feature>
<evidence type="ECO:0000313" key="10">
    <source>
        <dbReference type="Proteomes" id="UP000285123"/>
    </source>
</evidence>
<comment type="cofactor">
    <cofactor evidence="7">
        <name>Mg(2+)</name>
        <dbReference type="ChEBI" id="CHEBI:18420"/>
    </cofactor>
</comment>
<evidence type="ECO:0000256" key="2">
    <source>
        <dbReference type="ARBA" id="ARBA00022475"/>
    </source>
</evidence>
<feature type="transmembrane region" description="Helical" evidence="8">
    <location>
        <begin position="250"/>
        <end position="269"/>
    </location>
</feature>
<dbReference type="PROSITE" id="PS01348">
    <property type="entry name" value="MRAY_2"/>
    <property type="match status" value="1"/>
</dbReference>
<dbReference type="GO" id="GO:0009103">
    <property type="term" value="P:lipopolysaccharide biosynthetic process"/>
    <property type="evidence" value="ECO:0007669"/>
    <property type="project" value="TreeGrafter"/>
</dbReference>
<sequence length="366" mass="39659">MKFRGTDRLMTALGLSLMAFCVSVAAVLVLRPVCFYFGHVDHPGGRKRHDLATPLSGGLAISLSILALGWGIVPNRHFSGFAVGLIVLLLLGGMDDRKHVPASLRLALQTIAVTVGMYWLGDVRLEDLGAITGGDNVRLGGFSLLFTVFAAVGIINAVNMIDGMDGLAGGFSALLISVILALASGTAAVSIVMLCLTIGSIFGFLAFNLRTPWHRQARIFLGDAGSLVLGYILVWFAIEASQEATSIIRPITAVWLFGLPLMDTCYLMGSRVLRGKSPLAADRYHFHHLLQRSGFTPGWALYIWLIVAGGFMAAGVCLQWLGAPDVMFCIGFVVTFAAYCLTMNILWRRRSARRSRLRRWLKTPGS</sequence>
<dbReference type="InterPro" id="IPR018480">
    <property type="entry name" value="PNAcMuramoyl-5peptid_Trfase_CS"/>
</dbReference>
<dbReference type="InterPro" id="IPR000715">
    <property type="entry name" value="Glycosyl_transferase_4"/>
</dbReference>
<name>A0A423Q1S9_9GAMM</name>
<dbReference type="GO" id="GO:0046872">
    <property type="term" value="F:metal ion binding"/>
    <property type="evidence" value="ECO:0007669"/>
    <property type="project" value="UniProtKB-KW"/>
</dbReference>
<feature type="transmembrane region" description="Helical" evidence="8">
    <location>
        <begin position="51"/>
        <end position="72"/>
    </location>
</feature>
<dbReference type="Pfam" id="PF00953">
    <property type="entry name" value="Glycos_transf_4"/>
    <property type="match status" value="1"/>
</dbReference>
<protein>
    <submittedName>
        <fullName evidence="9">UDP-phosphate alpha-N-acetylglucosaminyl 1-phosphate transferase</fullName>
    </submittedName>
</protein>
<keyword evidence="6 8" id="KW-0472">Membrane</keyword>
<reference evidence="9 10" key="1">
    <citation type="submission" date="2013-10" db="EMBL/GenBank/DDBJ databases">
        <title>Salinisphaera halophila YIM 95161 Genome Sequencing.</title>
        <authorList>
            <person name="Lai Q."/>
            <person name="Li C."/>
            <person name="Shao Z."/>
        </authorList>
    </citation>
    <scope>NUCLEOTIDE SEQUENCE [LARGE SCALE GENOMIC DNA]</scope>
    <source>
        <strain evidence="9 10">YIM 95161</strain>
    </source>
</reference>
<evidence type="ECO:0000256" key="8">
    <source>
        <dbReference type="SAM" id="Phobius"/>
    </source>
</evidence>
<comment type="caution">
    <text evidence="9">The sequence shown here is derived from an EMBL/GenBank/DDBJ whole genome shotgun (WGS) entry which is preliminary data.</text>
</comment>
<evidence type="ECO:0000256" key="6">
    <source>
        <dbReference type="ARBA" id="ARBA00023136"/>
    </source>
</evidence>
<feature type="transmembrane region" description="Helical" evidence="8">
    <location>
        <begin position="12"/>
        <end position="30"/>
    </location>
</feature>
<feature type="transmembrane region" description="Helical" evidence="8">
    <location>
        <begin position="219"/>
        <end position="238"/>
    </location>
</feature>
<feature type="binding site" evidence="7">
    <location>
        <position position="159"/>
    </location>
    <ligand>
        <name>Mg(2+)</name>
        <dbReference type="ChEBI" id="CHEBI:18420"/>
    </ligand>
</feature>
<keyword evidence="2" id="KW-1003">Cell membrane</keyword>
<evidence type="ECO:0000256" key="5">
    <source>
        <dbReference type="ARBA" id="ARBA00022989"/>
    </source>
</evidence>
<keyword evidence="7" id="KW-0479">Metal-binding</keyword>
<dbReference type="EMBL" id="AYKF01000066">
    <property type="protein sequence ID" value="ROO32369.1"/>
    <property type="molecule type" value="Genomic_DNA"/>
</dbReference>
<keyword evidence="4 8" id="KW-0812">Transmembrane</keyword>
<dbReference type="PANTHER" id="PTHR22926:SF3">
    <property type="entry name" value="UNDECAPRENYL-PHOSPHATE ALPHA-N-ACETYLGLUCOSAMINYL 1-PHOSPHATE TRANSFERASE"/>
    <property type="match status" value="1"/>
</dbReference>
<evidence type="ECO:0000313" key="9">
    <source>
        <dbReference type="EMBL" id="ROO32369.1"/>
    </source>
</evidence>
<feature type="transmembrane region" description="Helical" evidence="8">
    <location>
        <begin position="189"/>
        <end position="207"/>
    </location>
</feature>
<feature type="transmembrane region" description="Helical" evidence="8">
    <location>
        <begin position="299"/>
        <end position="321"/>
    </location>
</feature>
<feature type="transmembrane region" description="Helical" evidence="8">
    <location>
        <begin position="78"/>
        <end position="95"/>
    </location>
</feature>
<gene>
    <name evidence="9" type="ORF">SAHL_04860</name>
</gene>
<keyword evidence="7" id="KW-0460">Magnesium</keyword>
<dbReference type="GO" id="GO:0044038">
    <property type="term" value="P:cell wall macromolecule biosynthetic process"/>
    <property type="evidence" value="ECO:0007669"/>
    <property type="project" value="TreeGrafter"/>
</dbReference>
<keyword evidence="5 8" id="KW-1133">Transmembrane helix</keyword>
<comment type="subcellular location">
    <subcellularLocation>
        <location evidence="1">Cell membrane</location>
        <topology evidence="1">Multi-pass membrane protein</topology>
    </subcellularLocation>
</comment>
<evidence type="ECO:0000256" key="4">
    <source>
        <dbReference type="ARBA" id="ARBA00022692"/>
    </source>
</evidence>
<dbReference type="PANTHER" id="PTHR22926">
    <property type="entry name" value="PHOSPHO-N-ACETYLMURAMOYL-PENTAPEPTIDE-TRANSFERASE"/>
    <property type="match status" value="1"/>
</dbReference>
<feature type="transmembrane region" description="Helical" evidence="8">
    <location>
        <begin position="166"/>
        <end position="183"/>
    </location>
</feature>
<dbReference type="CDD" id="cd06853">
    <property type="entry name" value="GT_WecA_like"/>
    <property type="match status" value="1"/>
</dbReference>
<evidence type="ECO:0000256" key="3">
    <source>
        <dbReference type="ARBA" id="ARBA00022679"/>
    </source>
</evidence>
<evidence type="ECO:0000256" key="1">
    <source>
        <dbReference type="ARBA" id="ARBA00004651"/>
    </source>
</evidence>
<dbReference type="Proteomes" id="UP000285123">
    <property type="component" value="Unassembled WGS sequence"/>
</dbReference>
<keyword evidence="3 9" id="KW-0808">Transferase</keyword>
<feature type="binding site" evidence="7">
    <location>
        <position position="223"/>
    </location>
    <ligand>
        <name>Mg(2+)</name>
        <dbReference type="ChEBI" id="CHEBI:18420"/>
    </ligand>
</feature>